<dbReference type="RefSeq" id="WP_117312542.1">
    <property type="nucleotide sequence ID" value="NZ_JBHRUJ010000030.1"/>
</dbReference>
<name>A0ABV7KU19_PLAOK</name>
<evidence type="ECO:0000313" key="2">
    <source>
        <dbReference type="Proteomes" id="UP001595625"/>
    </source>
</evidence>
<protein>
    <submittedName>
        <fullName evidence="1">Uncharacterized protein</fullName>
    </submittedName>
</protein>
<sequence length="67" mass="7537">MDEIYQCFVVVDENGNIISAQQGKNIIATDPYDFGFLNDGEIEISEWKVVIEKMKPKLVSREGGDAE</sequence>
<accession>A0ABV7KU19</accession>
<organism evidence="1 2">
    <name type="scientific">Planomicrobium okeanokoites</name>
    <name type="common">Planococcus okeanokoites</name>
    <name type="synonym">Flavobacterium okeanokoites</name>
    <dbReference type="NCBI Taxonomy" id="244"/>
    <lineage>
        <taxon>Bacteria</taxon>
        <taxon>Bacillati</taxon>
        <taxon>Bacillota</taxon>
        <taxon>Bacilli</taxon>
        <taxon>Bacillales</taxon>
        <taxon>Caryophanaceae</taxon>
        <taxon>Planomicrobium</taxon>
    </lineage>
</organism>
<gene>
    <name evidence="1" type="ORF">ACFOEJ_16820</name>
</gene>
<reference evidence="2" key="1">
    <citation type="journal article" date="2019" name="Int. J. Syst. Evol. Microbiol.">
        <title>The Global Catalogue of Microorganisms (GCM) 10K type strain sequencing project: providing services to taxonomists for standard genome sequencing and annotation.</title>
        <authorList>
            <consortium name="The Broad Institute Genomics Platform"/>
            <consortium name="The Broad Institute Genome Sequencing Center for Infectious Disease"/>
            <person name="Wu L."/>
            <person name="Ma J."/>
        </authorList>
    </citation>
    <scope>NUCLEOTIDE SEQUENCE [LARGE SCALE GENOMIC DNA]</scope>
    <source>
        <strain evidence="2">CCM 320</strain>
    </source>
</reference>
<evidence type="ECO:0000313" key="1">
    <source>
        <dbReference type="EMBL" id="MFC3212733.1"/>
    </source>
</evidence>
<proteinExistence type="predicted"/>
<dbReference type="EMBL" id="JBHRUJ010000030">
    <property type="protein sequence ID" value="MFC3212733.1"/>
    <property type="molecule type" value="Genomic_DNA"/>
</dbReference>
<comment type="caution">
    <text evidence="1">The sequence shown here is derived from an EMBL/GenBank/DDBJ whole genome shotgun (WGS) entry which is preliminary data.</text>
</comment>
<dbReference type="Proteomes" id="UP001595625">
    <property type="component" value="Unassembled WGS sequence"/>
</dbReference>
<keyword evidence="2" id="KW-1185">Reference proteome</keyword>